<dbReference type="Pfam" id="PF14030">
    <property type="entry name" value="DUF4245"/>
    <property type="match status" value="1"/>
</dbReference>
<dbReference type="AlphaFoldDB" id="Q8FQP3"/>
<dbReference type="Proteomes" id="UP000001409">
    <property type="component" value="Chromosome"/>
</dbReference>
<organism evidence="2 3">
    <name type="scientific">Corynebacterium efficiens (strain DSM 44549 / YS-314 / AJ 12310 / JCM 11189 / NBRC 100395)</name>
    <dbReference type="NCBI Taxonomy" id="196164"/>
    <lineage>
        <taxon>Bacteria</taxon>
        <taxon>Bacillati</taxon>
        <taxon>Actinomycetota</taxon>
        <taxon>Actinomycetes</taxon>
        <taxon>Mycobacteriales</taxon>
        <taxon>Corynebacteriaceae</taxon>
        <taxon>Corynebacterium</taxon>
    </lineage>
</organism>
<dbReference type="InterPro" id="IPR025339">
    <property type="entry name" value="DUF4245"/>
</dbReference>
<keyword evidence="3" id="KW-1185">Reference proteome</keyword>
<evidence type="ECO:0000313" key="2">
    <source>
        <dbReference type="EMBL" id="BAC17886.1"/>
    </source>
</evidence>
<keyword evidence="1" id="KW-0472">Membrane</keyword>
<keyword evidence="1" id="KW-0812">Transmembrane</keyword>
<protein>
    <recommendedName>
        <fullName evidence="4">DUF4245 domain-containing protein</fullName>
    </recommendedName>
</protein>
<dbReference type="HOGENOM" id="CLU_095244_0_1_11"/>
<dbReference type="eggNOG" id="ENOG50330AZ">
    <property type="taxonomic scope" value="Bacteria"/>
</dbReference>
<sequence>MGNAGDLIPGVGTPLLWGTDPTHAGLTRDLPYSCTFSGVCLVLPHPKEGGGYFSCHTMRVADNRPRIFQGSRDIVLSLIVTGIVMVGAVGFTGMCTYNPGAPEQGQAPEVDASTFISMEARGMDFAVREPVTPQGWVTNSARRAVVDDTPAPVIGYVTADTGFIQLTQTGETVQDAVEGYDGSWRDFSESYDLQGRTVEIYTSRQSDVRDLRVMDLNDARILVSGAATDEEFNELLSAVIDAEPLASP</sequence>
<dbReference type="EMBL" id="BA000035">
    <property type="protein sequence ID" value="BAC17886.1"/>
    <property type="molecule type" value="Genomic_DNA"/>
</dbReference>
<evidence type="ECO:0000256" key="1">
    <source>
        <dbReference type="SAM" id="Phobius"/>
    </source>
</evidence>
<proteinExistence type="predicted"/>
<dbReference type="STRING" id="196164.gene:10741484"/>
<reference evidence="2 3" key="1">
    <citation type="journal article" date="2003" name="Genome Res.">
        <title>Comparative complete genome sequence analysis of the amino acid replacements responsible for the thermostability of Corynebacterium efficiens.</title>
        <authorList>
            <person name="Nishio Y."/>
            <person name="Nakamura Y."/>
            <person name="Kawarabayasi Y."/>
            <person name="Usuda Y."/>
            <person name="Kimura E."/>
            <person name="Sugimoto S."/>
            <person name="Matsui K."/>
            <person name="Yamagishi A."/>
            <person name="Kikuchi H."/>
            <person name="Ikeo K."/>
            <person name="Gojobori T."/>
        </authorList>
    </citation>
    <scope>NUCLEOTIDE SEQUENCE [LARGE SCALE GENOMIC DNA]</scope>
    <source>
        <strain evidence="3">DSM 44549 / YS-314 / AJ 12310 / JCM 11189 / NBRC 100395</strain>
    </source>
</reference>
<evidence type="ECO:0000313" key="3">
    <source>
        <dbReference type="Proteomes" id="UP000001409"/>
    </source>
</evidence>
<evidence type="ECO:0008006" key="4">
    <source>
        <dbReference type="Google" id="ProtNLM"/>
    </source>
</evidence>
<name>Q8FQP3_COREF</name>
<keyword evidence="1" id="KW-1133">Transmembrane helix</keyword>
<dbReference type="KEGG" id="cef:CE1076"/>
<feature type="transmembrane region" description="Helical" evidence="1">
    <location>
        <begin position="74"/>
        <end position="94"/>
    </location>
</feature>
<accession>Q8FQP3</accession>